<sequence>MRSVGSARRLGTGLILLALWLQALAPASALMDRARQARAQATAVDALIHAAICGRVQDRAVAADAPADPVVCDRCPFCRCTAAAPLPVVPDARVGCLVWQRITWPIPPPAHDVRPPRIAGRARAPPATV</sequence>
<evidence type="ECO:0000313" key="2">
    <source>
        <dbReference type="Proteomes" id="UP000012488"/>
    </source>
</evidence>
<accession>A0A6B9FUN1</accession>
<dbReference type="Proteomes" id="UP000012488">
    <property type="component" value="Chromosome"/>
</dbReference>
<proteinExistence type="predicted"/>
<name>A0A6B9FUN1_9HYPH</name>
<evidence type="ECO:0000313" key="1">
    <source>
        <dbReference type="EMBL" id="QGY06393.1"/>
    </source>
</evidence>
<organism evidence="1 2">
    <name type="scientific">Methylobacterium mesophilicum SR1.6/6</name>
    <dbReference type="NCBI Taxonomy" id="908290"/>
    <lineage>
        <taxon>Bacteria</taxon>
        <taxon>Pseudomonadati</taxon>
        <taxon>Pseudomonadota</taxon>
        <taxon>Alphaproteobacteria</taxon>
        <taxon>Hyphomicrobiales</taxon>
        <taxon>Methylobacteriaceae</taxon>
        <taxon>Methylobacterium</taxon>
    </lineage>
</organism>
<reference evidence="1 2" key="2">
    <citation type="journal article" date="2013" name="Genome Announc.">
        <title>Draft Genome Sequence of Methylobacterium mesophilicum Strain SR1.6/6, Isolated from Citrus sinensis.</title>
        <authorList>
            <person name="Marinho Almeida D."/>
            <person name="Dini-Andreote F."/>
            <person name="Camargo Neves A.A."/>
            <person name="Juca Ramos R.T."/>
            <person name="Andreote F.D."/>
            <person name="Carneiro A.R."/>
            <person name="Oliveira de Souza Lima A."/>
            <person name="Caracciolo Gomes de Sa P.H."/>
            <person name="Ribeiro Barbosa M.S."/>
            <person name="Araujo W.L."/>
            <person name="Silva A."/>
        </authorList>
    </citation>
    <scope>NUCLEOTIDE SEQUENCE [LARGE SCALE GENOMIC DNA]</scope>
    <source>
        <strain evidence="1 2">SR1.6/6</strain>
    </source>
</reference>
<dbReference type="AlphaFoldDB" id="A0A6B9FUN1"/>
<dbReference type="KEGG" id="mmes:MMSR116_28420"/>
<gene>
    <name evidence="1" type="ORF">MMSR116_28420</name>
</gene>
<reference evidence="1 2" key="1">
    <citation type="journal article" date="2012" name="Genet. Mol. Biol.">
        <title>Analysis of 16S rRNA and mxaF genes revealing insights into Methylobacterium niche-specific plant association.</title>
        <authorList>
            <person name="Dourado M.N."/>
            <person name="Andreote F.D."/>
            <person name="Dini-Andreote F."/>
            <person name="Conti R."/>
            <person name="Araujo J.M."/>
            <person name="Araujo W.L."/>
        </authorList>
    </citation>
    <scope>NUCLEOTIDE SEQUENCE [LARGE SCALE GENOMIC DNA]</scope>
    <source>
        <strain evidence="1 2">SR1.6/6</strain>
    </source>
</reference>
<protein>
    <submittedName>
        <fullName evidence="1">DUF2946 domain-containing protein</fullName>
    </submittedName>
</protein>
<dbReference type="EMBL" id="CP043538">
    <property type="protein sequence ID" value="QGY06393.1"/>
    <property type="molecule type" value="Genomic_DNA"/>
</dbReference>